<feature type="compositionally biased region" description="Low complexity" evidence="3">
    <location>
        <begin position="553"/>
        <end position="565"/>
    </location>
</feature>
<keyword evidence="2" id="KW-0808">Transferase</keyword>
<dbReference type="GO" id="GO:0046835">
    <property type="term" value="P:carbohydrate phosphorylation"/>
    <property type="evidence" value="ECO:0007669"/>
    <property type="project" value="TreeGrafter"/>
</dbReference>
<dbReference type="AlphaFoldDB" id="A0A197K8V9"/>
<feature type="domain" description="Stealth protein CR2 conserved region 2" evidence="5">
    <location>
        <begin position="204"/>
        <end position="320"/>
    </location>
</feature>
<evidence type="ECO:0000256" key="3">
    <source>
        <dbReference type="SAM" id="MobiDB-lite"/>
    </source>
</evidence>
<feature type="domain" description="Stealth protein CR4 conserved region 4" evidence="7">
    <location>
        <begin position="685"/>
        <end position="729"/>
    </location>
</feature>
<organism evidence="8 9">
    <name type="scientific">Linnemannia elongata AG-77</name>
    <dbReference type="NCBI Taxonomy" id="1314771"/>
    <lineage>
        <taxon>Eukaryota</taxon>
        <taxon>Fungi</taxon>
        <taxon>Fungi incertae sedis</taxon>
        <taxon>Mucoromycota</taxon>
        <taxon>Mortierellomycotina</taxon>
        <taxon>Mortierellomycetes</taxon>
        <taxon>Mortierellales</taxon>
        <taxon>Mortierellaceae</taxon>
        <taxon>Linnemannia</taxon>
    </lineage>
</organism>
<dbReference type="InterPro" id="IPR031356">
    <property type="entry name" value="Stealth_CR4"/>
</dbReference>
<dbReference type="Pfam" id="PF17103">
    <property type="entry name" value="Stealth_CR4"/>
    <property type="match status" value="1"/>
</dbReference>
<evidence type="ECO:0000259" key="5">
    <source>
        <dbReference type="Pfam" id="PF11380"/>
    </source>
</evidence>
<dbReference type="Pfam" id="PF11380">
    <property type="entry name" value="Stealth_CR2"/>
    <property type="match status" value="1"/>
</dbReference>
<feature type="region of interest" description="Disordered" evidence="3">
    <location>
        <begin position="66"/>
        <end position="97"/>
    </location>
</feature>
<dbReference type="PANTHER" id="PTHR24045">
    <property type="match status" value="1"/>
</dbReference>
<dbReference type="GO" id="GO:0003976">
    <property type="term" value="F:UDP-N-acetylglucosamine-lysosomal-enzyme N-acetylglucosaminephosphotransferase activity"/>
    <property type="evidence" value="ECO:0007669"/>
    <property type="project" value="TreeGrafter"/>
</dbReference>
<dbReference type="InterPro" id="IPR021520">
    <property type="entry name" value="Stealth_CR2"/>
</dbReference>
<evidence type="ECO:0000259" key="7">
    <source>
        <dbReference type="Pfam" id="PF17103"/>
    </source>
</evidence>
<keyword evidence="4" id="KW-1133">Transmembrane helix</keyword>
<evidence type="ECO:0000256" key="2">
    <source>
        <dbReference type="ARBA" id="ARBA00022679"/>
    </source>
</evidence>
<feature type="region of interest" description="Disordered" evidence="3">
    <location>
        <begin position="180"/>
        <end position="200"/>
    </location>
</feature>
<keyword evidence="9" id="KW-1185">Reference proteome</keyword>
<dbReference type="STRING" id="1314771.A0A197K8V9"/>
<gene>
    <name evidence="8" type="ORF">K457DRAFT_134955</name>
</gene>
<evidence type="ECO:0008006" key="10">
    <source>
        <dbReference type="Google" id="ProtNLM"/>
    </source>
</evidence>
<dbReference type="OrthoDB" id="263283at2759"/>
<proteinExistence type="inferred from homology"/>
<protein>
    <recommendedName>
        <fullName evidence="10">Stealth protein CR1 conserved region 1 domain-containing protein</fullName>
    </recommendedName>
</protein>
<evidence type="ECO:0000256" key="1">
    <source>
        <dbReference type="ARBA" id="ARBA00007583"/>
    </source>
</evidence>
<dbReference type="Proteomes" id="UP000078512">
    <property type="component" value="Unassembled WGS sequence"/>
</dbReference>
<dbReference type="InterPro" id="IPR031357">
    <property type="entry name" value="Stealth_CR3"/>
</dbReference>
<reference evidence="8 9" key="1">
    <citation type="submission" date="2016-05" db="EMBL/GenBank/DDBJ databases">
        <title>Genome sequencing reveals origins of a unique bacterial endosymbiosis in the earliest lineages of terrestrial Fungi.</title>
        <authorList>
            <consortium name="DOE Joint Genome Institute"/>
            <person name="Uehling J."/>
            <person name="Gryganskyi A."/>
            <person name="Hameed K."/>
            <person name="Tschaplinski T."/>
            <person name="Misztal P."/>
            <person name="Wu S."/>
            <person name="Desiro A."/>
            <person name="Vande Pol N."/>
            <person name="Du Z.-Y."/>
            <person name="Zienkiewicz A."/>
            <person name="Zienkiewicz K."/>
            <person name="Morin E."/>
            <person name="Tisserant E."/>
            <person name="Splivallo R."/>
            <person name="Hainaut M."/>
            <person name="Henrissat B."/>
            <person name="Ohm R."/>
            <person name="Kuo A."/>
            <person name="Yan J."/>
            <person name="Lipzen A."/>
            <person name="Nolan M."/>
            <person name="Labutti K."/>
            <person name="Barry K."/>
            <person name="Goldstein A."/>
            <person name="Labbe J."/>
            <person name="Schadt C."/>
            <person name="Tuskan G."/>
            <person name="Grigoriev I."/>
            <person name="Martin F."/>
            <person name="Vilgalys R."/>
            <person name="Bonito G."/>
        </authorList>
    </citation>
    <scope>NUCLEOTIDE SEQUENCE [LARGE SCALE GENOMIC DNA]</scope>
    <source>
        <strain evidence="8 9">AG-77</strain>
    </source>
</reference>
<evidence type="ECO:0000256" key="4">
    <source>
        <dbReference type="SAM" id="Phobius"/>
    </source>
</evidence>
<keyword evidence="4" id="KW-0472">Membrane</keyword>
<dbReference type="PANTHER" id="PTHR24045:SF0">
    <property type="entry name" value="N-ACETYLGLUCOSAMINE-1-PHOSPHOTRANSFERASE SUBUNITS ALPHA_BETA"/>
    <property type="match status" value="1"/>
</dbReference>
<feature type="transmembrane region" description="Helical" evidence="4">
    <location>
        <begin position="21"/>
        <end position="44"/>
    </location>
</feature>
<comment type="similarity">
    <text evidence="1">Belongs to the stealth family.</text>
</comment>
<name>A0A197K8V9_9FUNG</name>
<feature type="region of interest" description="Disordered" evidence="3">
    <location>
        <begin position="553"/>
        <end position="572"/>
    </location>
</feature>
<dbReference type="Pfam" id="PF17102">
    <property type="entry name" value="Stealth_CR3"/>
    <property type="match status" value="1"/>
</dbReference>
<dbReference type="EMBL" id="KV442023">
    <property type="protein sequence ID" value="OAQ32854.1"/>
    <property type="molecule type" value="Genomic_DNA"/>
</dbReference>
<dbReference type="InterPro" id="IPR047141">
    <property type="entry name" value="Stealth"/>
</dbReference>
<evidence type="ECO:0000313" key="8">
    <source>
        <dbReference type="EMBL" id="OAQ32854.1"/>
    </source>
</evidence>
<feature type="domain" description="Stealth protein CR3 conserved region 3" evidence="6">
    <location>
        <begin position="372"/>
        <end position="423"/>
    </location>
</feature>
<accession>A0A197K8V9</accession>
<evidence type="ECO:0000259" key="6">
    <source>
        <dbReference type="Pfam" id="PF17102"/>
    </source>
</evidence>
<sequence length="730" mass="83940">MAPILSQSSPRRPLLWRTYRFFSQHIRSTFFLIILLFTIVNIYLNISFDFLKPVLKPPAEPVDRRPIGGSVGVESNTMSRGGSRIGSGSGRGKGKENPFLGQAVQLPRWKTRWLHDQELGDPKSEDTVKEEIKEEAGRTLDIVYTWVNGTDASLKDVKEKLKETSELFLYFKNATRLRHNPKINPKHREPPMVGNGKGDQTIHRFRDNNELKYSLRSIAEYVPERMLGKIHILTTEVPDNRTGQGVGQIPEWLDLGKVGERVRLVKHREVYDDVSVLPSFNSLSIESQMHHVPRLADTFIYMNDDFFFGLPVDTSDFWTPLYGFVFHLTSGIVDPAIPSLGASPNVGELQSLQYTNYILSKQFGARHRAYLSHIVHIMNRPILEEIQSTWPEEFDKTASHRFRGEGQAQEINMAFFMAHYVMERLRETQLTSYWKYRLDSNQDGQLDWEEREELIRMVEESDETMPKAVNRKLDWEEREEFIRMVEESDKSMSKVVNRTRVSPLPTDAAFKSFLQGLDQKLESVGIPWTGRTSYDQSGMDGYPFMIKSADLSRSSSNQYSRQPSSTKTEPSQRQCRFTIDFCLGPQFRNRTAPAIDSSVGKGSVFERLAFTEYHCGDCLLHLVRRRSTKPGMSSVMPLDRDSEAYSQVVRDMAKYNYVIGRSQFTFIQLTTGDKSEAVLKRLLARNQTETYFCVNDDVPDSPLIAKRVRGLFAEFLETRLPNPSPWEKQS</sequence>
<keyword evidence="4" id="KW-0812">Transmembrane</keyword>
<dbReference type="GO" id="GO:0005794">
    <property type="term" value="C:Golgi apparatus"/>
    <property type="evidence" value="ECO:0007669"/>
    <property type="project" value="TreeGrafter"/>
</dbReference>
<evidence type="ECO:0000313" key="9">
    <source>
        <dbReference type="Proteomes" id="UP000078512"/>
    </source>
</evidence>